<dbReference type="InterPro" id="IPR001012">
    <property type="entry name" value="UBX_dom"/>
</dbReference>
<sequence>MSSAEPIASMDDASASSDNAQVDFRVYKPPHSAAGSPADLPDSYFTPSAADLKAAQASLSARTQSLVNAPLRTQAMREADDKAKRAKWPTIKIRVRFPDRTQLEKTFPSNDKIRAVYAFVRGCLREDVKPIKFVLYQTPPKRELKVSDPQVRDLTLFDLQLAPSSVLHLKFEDDALNHINVSAPLSPEVLAHAEELPLPPDPEVSSAPTPSGGRTLGSSNFGSGSGSGGKSSGGSGSVIGSTDIKVPKWLKLSKK</sequence>
<organism evidence="4 5">
    <name type="scientific">Antrodiella citrinella</name>
    <dbReference type="NCBI Taxonomy" id="2447956"/>
    <lineage>
        <taxon>Eukaryota</taxon>
        <taxon>Fungi</taxon>
        <taxon>Dikarya</taxon>
        <taxon>Basidiomycota</taxon>
        <taxon>Agaricomycotina</taxon>
        <taxon>Agaricomycetes</taxon>
        <taxon>Polyporales</taxon>
        <taxon>Steccherinaceae</taxon>
        <taxon>Antrodiella</taxon>
    </lineage>
</organism>
<evidence type="ECO:0000313" key="5">
    <source>
        <dbReference type="Proteomes" id="UP000308730"/>
    </source>
</evidence>
<dbReference type="PANTHER" id="PTHR46467">
    <property type="entry name" value="TETHER CONTAINING UBX DOMAIN FOR GLUT4"/>
    <property type="match status" value="1"/>
</dbReference>
<dbReference type="PROSITE" id="PS50033">
    <property type="entry name" value="UBX"/>
    <property type="match status" value="1"/>
</dbReference>
<dbReference type="SUPFAM" id="SSF54236">
    <property type="entry name" value="Ubiquitin-like"/>
    <property type="match status" value="1"/>
</dbReference>
<accession>A0A4S4MXV1</accession>
<feature type="compositionally biased region" description="Low complexity" evidence="1">
    <location>
        <begin position="8"/>
        <end position="23"/>
    </location>
</feature>
<evidence type="ECO:0008006" key="6">
    <source>
        <dbReference type="Google" id="ProtNLM"/>
    </source>
</evidence>
<evidence type="ECO:0000259" key="2">
    <source>
        <dbReference type="PROSITE" id="PS50033"/>
    </source>
</evidence>
<dbReference type="GO" id="GO:0005634">
    <property type="term" value="C:nucleus"/>
    <property type="evidence" value="ECO:0007669"/>
    <property type="project" value="TreeGrafter"/>
</dbReference>
<dbReference type="EMBL" id="SGPM01000192">
    <property type="protein sequence ID" value="THH28230.1"/>
    <property type="molecule type" value="Genomic_DNA"/>
</dbReference>
<dbReference type="OrthoDB" id="440781at2759"/>
<dbReference type="SMART" id="SM00166">
    <property type="entry name" value="UBX"/>
    <property type="match status" value="1"/>
</dbReference>
<dbReference type="Gene3D" id="3.10.20.90">
    <property type="entry name" value="Phosphatidylinositol 3-kinase Catalytic Subunit, Chain A, domain 1"/>
    <property type="match status" value="1"/>
</dbReference>
<dbReference type="AlphaFoldDB" id="A0A4S4MXV1"/>
<comment type="caution">
    <text evidence="4">The sequence shown here is derived from an EMBL/GenBank/DDBJ whole genome shotgun (WGS) entry which is preliminary data.</text>
</comment>
<evidence type="ECO:0000256" key="1">
    <source>
        <dbReference type="SAM" id="MobiDB-lite"/>
    </source>
</evidence>
<protein>
    <recommendedName>
        <fullName evidence="6">UBX domain-containing protein</fullName>
    </recommendedName>
</protein>
<dbReference type="InterPro" id="IPR029071">
    <property type="entry name" value="Ubiquitin-like_domsf"/>
</dbReference>
<feature type="domain" description="OmpA-like" evidence="3">
    <location>
        <begin position="1"/>
        <end position="30"/>
    </location>
</feature>
<dbReference type="PROSITE" id="PS51123">
    <property type="entry name" value="OMPA_2"/>
    <property type="match status" value="1"/>
</dbReference>
<keyword evidence="5" id="KW-1185">Reference proteome</keyword>
<proteinExistence type="predicted"/>
<dbReference type="GO" id="GO:0006886">
    <property type="term" value="P:intracellular protein transport"/>
    <property type="evidence" value="ECO:0007669"/>
    <property type="project" value="TreeGrafter"/>
</dbReference>
<dbReference type="GO" id="GO:0012506">
    <property type="term" value="C:vesicle membrane"/>
    <property type="evidence" value="ECO:0007669"/>
    <property type="project" value="TreeGrafter"/>
</dbReference>
<dbReference type="Proteomes" id="UP000308730">
    <property type="component" value="Unassembled WGS sequence"/>
</dbReference>
<name>A0A4S4MXV1_9APHY</name>
<gene>
    <name evidence="4" type="ORF">EUX98_g5949</name>
</gene>
<dbReference type="CDD" id="cd16118">
    <property type="entry name" value="UBX2_UBXN9"/>
    <property type="match status" value="1"/>
</dbReference>
<evidence type="ECO:0000313" key="4">
    <source>
        <dbReference type="EMBL" id="THH28230.1"/>
    </source>
</evidence>
<dbReference type="PANTHER" id="PTHR46467:SF1">
    <property type="entry name" value="TETHER CONTAINING UBX DOMAIN FOR GLUT4"/>
    <property type="match status" value="1"/>
</dbReference>
<feature type="region of interest" description="Disordered" evidence="1">
    <location>
        <begin position="196"/>
        <end position="241"/>
    </location>
</feature>
<reference evidence="4 5" key="1">
    <citation type="submission" date="2019-02" db="EMBL/GenBank/DDBJ databases">
        <title>Genome sequencing of the rare red list fungi Antrodiella citrinella (Flaviporus citrinellus).</title>
        <authorList>
            <person name="Buettner E."/>
            <person name="Kellner H."/>
        </authorList>
    </citation>
    <scope>NUCLEOTIDE SEQUENCE [LARGE SCALE GENOMIC DNA]</scope>
    <source>
        <strain evidence="4 5">DSM 108506</strain>
    </source>
</reference>
<dbReference type="Pfam" id="PF00789">
    <property type="entry name" value="UBX"/>
    <property type="match status" value="1"/>
</dbReference>
<evidence type="ECO:0000259" key="3">
    <source>
        <dbReference type="PROSITE" id="PS51123"/>
    </source>
</evidence>
<dbReference type="GO" id="GO:0005737">
    <property type="term" value="C:cytoplasm"/>
    <property type="evidence" value="ECO:0007669"/>
    <property type="project" value="TreeGrafter"/>
</dbReference>
<dbReference type="InterPro" id="IPR006665">
    <property type="entry name" value="OmpA-like"/>
</dbReference>
<feature type="domain" description="UBX" evidence="2">
    <location>
        <begin position="86"/>
        <end position="169"/>
    </location>
</feature>
<feature type="compositionally biased region" description="Gly residues" evidence="1">
    <location>
        <begin position="223"/>
        <end position="237"/>
    </location>
</feature>
<feature type="region of interest" description="Disordered" evidence="1">
    <location>
        <begin position="1"/>
        <end position="40"/>
    </location>
</feature>